<dbReference type="InterPro" id="IPR050644">
    <property type="entry name" value="PG_Glycine_Bridge_Synth"/>
</dbReference>
<evidence type="ECO:0000256" key="1">
    <source>
        <dbReference type="ARBA" id="ARBA00009943"/>
    </source>
</evidence>
<dbReference type="Pfam" id="PF13480">
    <property type="entry name" value="Acetyltransf_6"/>
    <property type="match status" value="1"/>
</dbReference>
<name>A0ABP6VLX1_9GAMM</name>
<keyword evidence="4" id="KW-0573">Peptidoglycan synthesis</keyword>
<dbReference type="SUPFAM" id="SSF55729">
    <property type="entry name" value="Acyl-CoA N-acyltransferases (Nat)"/>
    <property type="match status" value="1"/>
</dbReference>
<dbReference type="InterPro" id="IPR038740">
    <property type="entry name" value="BioF2-like_GNAT_dom"/>
</dbReference>
<keyword evidence="5" id="KW-0012">Acyltransferase</keyword>
<accession>A0ABP6VLX1</accession>
<evidence type="ECO:0000313" key="8">
    <source>
        <dbReference type="EMBL" id="GAA3535615.1"/>
    </source>
</evidence>
<dbReference type="EMBL" id="BAABCX010000001">
    <property type="protein sequence ID" value="GAA3535615.1"/>
    <property type="molecule type" value="Genomic_DNA"/>
</dbReference>
<evidence type="ECO:0000259" key="7">
    <source>
        <dbReference type="Pfam" id="PF13480"/>
    </source>
</evidence>
<keyword evidence="2" id="KW-0808">Transferase</keyword>
<keyword evidence="6" id="KW-0961">Cell wall biogenesis/degradation</keyword>
<protein>
    <recommendedName>
        <fullName evidence="7">BioF2-like acetyltransferase domain-containing protein</fullName>
    </recommendedName>
</protein>
<proteinExistence type="inferred from homology"/>
<dbReference type="InterPro" id="IPR003447">
    <property type="entry name" value="FEMABX"/>
</dbReference>
<dbReference type="RefSeq" id="WP_344956209.1">
    <property type="nucleotide sequence ID" value="NZ_BAABCX010000001.1"/>
</dbReference>
<evidence type="ECO:0000256" key="3">
    <source>
        <dbReference type="ARBA" id="ARBA00022960"/>
    </source>
</evidence>
<gene>
    <name evidence="8" type="ORF">GCM10022394_14020</name>
</gene>
<comment type="caution">
    <text evidence="8">The sequence shown here is derived from an EMBL/GenBank/DDBJ whole genome shotgun (WGS) entry which is preliminary data.</text>
</comment>
<organism evidence="8 9">
    <name type="scientific">Zobellella aerophila</name>
    <dbReference type="NCBI Taxonomy" id="870480"/>
    <lineage>
        <taxon>Bacteria</taxon>
        <taxon>Pseudomonadati</taxon>
        <taxon>Pseudomonadota</taxon>
        <taxon>Gammaproteobacteria</taxon>
        <taxon>Aeromonadales</taxon>
        <taxon>Aeromonadaceae</taxon>
        <taxon>Zobellella</taxon>
    </lineage>
</organism>
<keyword evidence="3" id="KW-0133">Cell shape</keyword>
<evidence type="ECO:0000256" key="5">
    <source>
        <dbReference type="ARBA" id="ARBA00023315"/>
    </source>
</evidence>
<dbReference type="PANTHER" id="PTHR36174">
    <property type="entry name" value="LIPID II:GLYCINE GLYCYLTRANSFERASE"/>
    <property type="match status" value="1"/>
</dbReference>
<dbReference type="Gene3D" id="3.40.630.30">
    <property type="match status" value="1"/>
</dbReference>
<reference evidence="9" key="1">
    <citation type="journal article" date="2019" name="Int. J. Syst. Evol. Microbiol.">
        <title>The Global Catalogue of Microorganisms (GCM) 10K type strain sequencing project: providing services to taxonomists for standard genome sequencing and annotation.</title>
        <authorList>
            <consortium name="The Broad Institute Genomics Platform"/>
            <consortium name="The Broad Institute Genome Sequencing Center for Infectious Disease"/>
            <person name="Wu L."/>
            <person name="Ma J."/>
        </authorList>
    </citation>
    <scope>NUCLEOTIDE SEQUENCE [LARGE SCALE GENOMIC DNA]</scope>
    <source>
        <strain evidence="9">JCM 17110</strain>
    </source>
</reference>
<evidence type="ECO:0000256" key="2">
    <source>
        <dbReference type="ARBA" id="ARBA00022679"/>
    </source>
</evidence>
<dbReference type="Proteomes" id="UP001500795">
    <property type="component" value="Unassembled WGS sequence"/>
</dbReference>
<comment type="similarity">
    <text evidence="1">Belongs to the FemABX family.</text>
</comment>
<evidence type="ECO:0000313" key="9">
    <source>
        <dbReference type="Proteomes" id="UP001500795"/>
    </source>
</evidence>
<evidence type="ECO:0000256" key="6">
    <source>
        <dbReference type="ARBA" id="ARBA00023316"/>
    </source>
</evidence>
<dbReference type="InterPro" id="IPR016181">
    <property type="entry name" value="Acyl_CoA_acyltransferase"/>
</dbReference>
<keyword evidence="9" id="KW-1185">Reference proteome</keyword>
<dbReference type="PROSITE" id="PS51191">
    <property type="entry name" value="FEMABX"/>
    <property type="match status" value="1"/>
</dbReference>
<sequence>MTMHNVSVFIKKSDWVQALSKCERCDFYHTWDYHNVSFFNGEGSPILFDVNINGRGLIFPLLERSIEGEVKKDLTSVYGYPGPLLYGDVDETYFNELWSCFVSFLVDNGYVSLFSRCHPLYFNGYIKNHSDFSGEVVFIDLYLSEDEQWRFYRGNHRRDINKLNKIGVVCHYDDDSSNLDEFIDNYYSTMNKLNASDFYFFSRDYYLKLIESTDFKARLYSCVYNGEVICSGFFVFFKEIVQYHLGGTKPGFYHLSPTKMMFDKVRRDAMELGCKYFCLGGGVGGRSGSLFNFKLGFSKHVEEFRTIKLILDESSYRELSSHATGDDSFFPKYRIKP</sequence>
<feature type="domain" description="BioF2-like acetyltransferase" evidence="7">
    <location>
        <begin position="152"/>
        <end position="282"/>
    </location>
</feature>
<dbReference type="PANTHER" id="PTHR36174:SF1">
    <property type="entry name" value="LIPID II:GLYCINE GLYCYLTRANSFERASE"/>
    <property type="match status" value="1"/>
</dbReference>
<evidence type="ECO:0000256" key="4">
    <source>
        <dbReference type="ARBA" id="ARBA00022984"/>
    </source>
</evidence>